<evidence type="ECO:0000313" key="2">
    <source>
        <dbReference type="EMBL" id="KAH7031444.1"/>
    </source>
</evidence>
<name>A0A9P9BUH6_9PEZI</name>
<dbReference type="GeneID" id="70192133"/>
<dbReference type="RefSeq" id="XP_046013124.1">
    <property type="nucleotide sequence ID" value="XM_046162587.1"/>
</dbReference>
<protein>
    <submittedName>
        <fullName evidence="2">Uncharacterized protein</fullName>
    </submittedName>
</protein>
<feature type="signal peptide" evidence="1">
    <location>
        <begin position="1"/>
        <end position="21"/>
    </location>
</feature>
<reference evidence="2" key="1">
    <citation type="journal article" date="2021" name="Nat. Commun.">
        <title>Genetic determinants of endophytism in the Arabidopsis root mycobiome.</title>
        <authorList>
            <person name="Mesny F."/>
            <person name="Miyauchi S."/>
            <person name="Thiergart T."/>
            <person name="Pickel B."/>
            <person name="Atanasova L."/>
            <person name="Karlsson M."/>
            <person name="Huettel B."/>
            <person name="Barry K.W."/>
            <person name="Haridas S."/>
            <person name="Chen C."/>
            <person name="Bauer D."/>
            <person name="Andreopoulos W."/>
            <person name="Pangilinan J."/>
            <person name="LaButti K."/>
            <person name="Riley R."/>
            <person name="Lipzen A."/>
            <person name="Clum A."/>
            <person name="Drula E."/>
            <person name="Henrissat B."/>
            <person name="Kohler A."/>
            <person name="Grigoriev I.V."/>
            <person name="Martin F.M."/>
            <person name="Hacquard S."/>
        </authorList>
    </citation>
    <scope>NUCLEOTIDE SEQUENCE</scope>
    <source>
        <strain evidence="2">MPI-CAGE-CH-0230</strain>
    </source>
</reference>
<feature type="chain" id="PRO_5040392143" evidence="1">
    <location>
        <begin position="22"/>
        <end position="407"/>
    </location>
</feature>
<proteinExistence type="predicted"/>
<dbReference type="OrthoDB" id="5417707at2759"/>
<comment type="caution">
    <text evidence="2">The sequence shown here is derived from an EMBL/GenBank/DDBJ whole genome shotgun (WGS) entry which is preliminary data.</text>
</comment>
<gene>
    <name evidence="2" type="ORF">B0I36DRAFT_431550</name>
</gene>
<dbReference type="EMBL" id="JAGTJQ010000005">
    <property type="protein sequence ID" value="KAH7031444.1"/>
    <property type="molecule type" value="Genomic_DNA"/>
</dbReference>
<accession>A0A9P9BUH6</accession>
<dbReference type="Proteomes" id="UP000756346">
    <property type="component" value="Unassembled WGS sequence"/>
</dbReference>
<sequence>MRLTQGLVAIVAIGLLGDVLAAACCGRDACGRAVLAARGAKDSCSSRLVETVTVTPTATVALTSTARSTITSDITLTQVQSDTDLETLTSLATSDFVSTVTDIQTVALTSTVVATVTATADSTVTITVTPGAPNSSQPPVKRGGSAYGVCDDTAYVSACSCIGVRPTTVTQTASAVTVTSLQTITQSPDFQTNTQVLTQTSSVTFFTTITVTTSITQLATVTNTFSTVANTATSLQTIVVTPTATVTAIAPPQCTGGGFNLLFTPSVGGRYGLGYVNSIGEGLFLMAFQGSSRFTVDASGQITNFYANDFQPVVIYSSAHPAYFEPAFKSVQQGYSYAGQQISPVNCALGPAPAYNLQCTVEGVNGGQPLVAAICRNGRFYLHLPGAAAPTDMSCTDISVAASCPQT</sequence>
<evidence type="ECO:0000256" key="1">
    <source>
        <dbReference type="SAM" id="SignalP"/>
    </source>
</evidence>
<keyword evidence="3" id="KW-1185">Reference proteome</keyword>
<evidence type="ECO:0000313" key="3">
    <source>
        <dbReference type="Proteomes" id="UP000756346"/>
    </source>
</evidence>
<dbReference type="AlphaFoldDB" id="A0A9P9BUH6"/>
<organism evidence="2 3">
    <name type="scientific">Microdochium trichocladiopsis</name>
    <dbReference type="NCBI Taxonomy" id="1682393"/>
    <lineage>
        <taxon>Eukaryota</taxon>
        <taxon>Fungi</taxon>
        <taxon>Dikarya</taxon>
        <taxon>Ascomycota</taxon>
        <taxon>Pezizomycotina</taxon>
        <taxon>Sordariomycetes</taxon>
        <taxon>Xylariomycetidae</taxon>
        <taxon>Xylariales</taxon>
        <taxon>Microdochiaceae</taxon>
        <taxon>Microdochium</taxon>
    </lineage>
</organism>
<keyword evidence="1" id="KW-0732">Signal</keyword>